<comment type="caution">
    <text evidence="1">The sequence shown here is derived from an EMBL/GenBank/DDBJ whole genome shotgun (WGS) entry which is preliminary data.</text>
</comment>
<evidence type="ECO:0000313" key="2">
    <source>
        <dbReference type="Proteomes" id="UP001164929"/>
    </source>
</evidence>
<dbReference type="Proteomes" id="UP001164929">
    <property type="component" value="Chromosome 13"/>
</dbReference>
<evidence type="ECO:0000313" key="1">
    <source>
        <dbReference type="EMBL" id="KAJ6976081.1"/>
    </source>
</evidence>
<organism evidence="1 2">
    <name type="scientific">Populus alba x Populus x berolinensis</name>
    <dbReference type="NCBI Taxonomy" id="444605"/>
    <lineage>
        <taxon>Eukaryota</taxon>
        <taxon>Viridiplantae</taxon>
        <taxon>Streptophyta</taxon>
        <taxon>Embryophyta</taxon>
        <taxon>Tracheophyta</taxon>
        <taxon>Spermatophyta</taxon>
        <taxon>Magnoliopsida</taxon>
        <taxon>eudicotyledons</taxon>
        <taxon>Gunneridae</taxon>
        <taxon>Pentapetalae</taxon>
        <taxon>rosids</taxon>
        <taxon>fabids</taxon>
        <taxon>Malpighiales</taxon>
        <taxon>Salicaceae</taxon>
        <taxon>Saliceae</taxon>
        <taxon>Populus</taxon>
    </lineage>
</organism>
<gene>
    <name evidence="1" type="ORF">NC653_031800</name>
</gene>
<accession>A0AAD6LZP2</accession>
<reference evidence="1" key="1">
    <citation type="journal article" date="2023" name="Mol. Ecol. Resour.">
        <title>Chromosome-level genome assembly of a triploid poplar Populus alba 'Berolinensis'.</title>
        <authorList>
            <person name="Chen S."/>
            <person name="Yu Y."/>
            <person name="Wang X."/>
            <person name="Wang S."/>
            <person name="Zhang T."/>
            <person name="Zhou Y."/>
            <person name="He R."/>
            <person name="Meng N."/>
            <person name="Wang Y."/>
            <person name="Liu W."/>
            <person name="Liu Z."/>
            <person name="Liu J."/>
            <person name="Guo Q."/>
            <person name="Huang H."/>
            <person name="Sederoff R.R."/>
            <person name="Wang G."/>
            <person name="Qu G."/>
            <person name="Chen S."/>
        </authorList>
    </citation>
    <scope>NUCLEOTIDE SEQUENCE</scope>
    <source>
        <strain evidence="1">SC-2020</strain>
    </source>
</reference>
<protein>
    <submittedName>
        <fullName evidence="1">Uncharacterized protein</fullName>
    </submittedName>
</protein>
<proteinExistence type="predicted"/>
<name>A0AAD6LZP2_9ROSI</name>
<keyword evidence="2" id="KW-1185">Reference proteome</keyword>
<dbReference type="AlphaFoldDB" id="A0AAD6LZP2"/>
<dbReference type="EMBL" id="JAQIZT010000013">
    <property type="protein sequence ID" value="KAJ6976081.1"/>
    <property type="molecule type" value="Genomic_DNA"/>
</dbReference>
<sequence>MSSDGSGNGREFRSSVKSFIMAQGFTVSVQLVASHCDLLQHSCQICPFSESSCGIEI</sequence>